<keyword evidence="2" id="KW-1185">Reference proteome</keyword>
<sequence length="37" mass="4053">MVFAAQSYVFSEPFQLIGKEAAFLMTTTGMMTTMITG</sequence>
<organism evidence="1 2">
    <name type="scientific">Algoriphagus aquaeductus</name>
    <dbReference type="NCBI Taxonomy" id="475299"/>
    <lineage>
        <taxon>Bacteria</taxon>
        <taxon>Pseudomonadati</taxon>
        <taxon>Bacteroidota</taxon>
        <taxon>Cytophagia</taxon>
        <taxon>Cytophagales</taxon>
        <taxon>Cyclobacteriaceae</taxon>
        <taxon>Algoriphagus</taxon>
    </lineage>
</organism>
<evidence type="ECO:0000313" key="2">
    <source>
        <dbReference type="Proteomes" id="UP000248917"/>
    </source>
</evidence>
<name>A0A326RRA0_9BACT</name>
<gene>
    <name evidence="1" type="ORF">CLV31_108206</name>
</gene>
<comment type="caution">
    <text evidence="1">The sequence shown here is derived from an EMBL/GenBank/DDBJ whole genome shotgun (WGS) entry which is preliminary data.</text>
</comment>
<dbReference type="Proteomes" id="UP000248917">
    <property type="component" value="Unassembled WGS sequence"/>
</dbReference>
<accession>A0A326RRA0</accession>
<reference evidence="1 2" key="1">
    <citation type="submission" date="2018-06" db="EMBL/GenBank/DDBJ databases">
        <title>Genomic Encyclopedia of Archaeal and Bacterial Type Strains, Phase II (KMG-II): from individual species to whole genera.</title>
        <authorList>
            <person name="Goeker M."/>
        </authorList>
    </citation>
    <scope>NUCLEOTIDE SEQUENCE [LARGE SCALE GENOMIC DNA]</scope>
    <source>
        <strain evidence="1 2">T4</strain>
    </source>
</reference>
<evidence type="ECO:0000313" key="1">
    <source>
        <dbReference type="EMBL" id="PZV83005.1"/>
    </source>
</evidence>
<proteinExistence type="predicted"/>
<dbReference type="EMBL" id="QKTX01000008">
    <property type="protein sequence ID" value="PZV83005.1"/>
    <property type="molecule type" value="Genomic_DNA"/>
</dbReference>
<dbReference type="AlphaFoldDB" id="A0A326RRA0"/>
<protein>
    <submittedName>
        <fullName evidence="1">Uncharacterized protein</fullName>
    </submittedName>
</protein>